<gene>
    <name evidence="1" type="ORF">D9R14_05735</name>
</gene>
<dbReference type="EMBL" id="RCTF01000003">
    <property type="protein sequence ID" value="RLP80548.1"/>
    <property type="molecule type" value="Genomic_DNA"/>
</dbReference>
<proteinExistence type="predicted"/>
<dbReference type="OrthoDB" id="8456535at2"/>
<protein>
    <submittedName>
        <fullName evidence="1">Uncharacterized protein</fullName>
    </submittedName>
</protein>
<reference evidence="1 2" key="1">
    <citation type="submission" date="2018-10" db="EMBL/GenBank/DDBJ databases">
        <title>Xanthobacter tagetidis genome sequencing and assembly.</title>
        <authorList>
            <person name="Maclea K.S."/>
            <person name="Goen A.E."/>
            <person name="Fatima S.A."/>
        </authorList>
    </citation>
    <scope>NUCLEOTIDE SEQUENCE [LARGE SCALE GENOMIC DNA]</scope>
    <source>
        <strain evidence="1 2">ATCC 700314</strain>
    </source>
</reference>
<comment type="caution">
    <text evidence="1">The sequence shown here is derived from an EMBL/GenBank/DDBJ whole genome shotgun (WGS) entry which is preliminary data.</text>
</comment>
<dbReference type="AlphaFoldDB" id="A0A3L7ALX1"/>
<name>A0A3L7ALX1_9HYPH</name>
<dbReference type="RefSeq" id="WP_121622341.1">
    <property type="nucleotide sequence ID" value="NZ_JACIIW010000006.1"/>
</dbReference>
<dbReference type="Proteomes" id="UP000269692">
    <property type="component" value="Unassembled WGS sequence"/>
</dbReference>
<accession>A0A3L7ALX1</accession>
<organism evidence="1 2">
    <name type="scientific">Xanthobacter tagetidis</name>
    <dbReference type="NCBI Taxonomy" id="60216"/>
    <lineage>
        <taxon>Bacteria</taxon>
        <taxon>Pseudomonadati</taxon>
        <taxon>Pseudomonadota</taxon>
        <taxon>Alphaproteobacteria</taxon>
        <taxon>Hyphomicrobiales</taxon>
        <taxon>Xanthobacteraceae</taxon>
        <taxon>Xanthobacter</taxon>
    </lineage>
</organism>
<sequence length="133" mass="14210">MAQVHSPFAPRDVVRCVQPTGRLIKGQIYQVRATQPAEDVLAAALGEGPYVHLYDFEGAFIAARFVLVARAPANDDAAHDVAQRMAQVMRERVALAGSCDVHDLARAGFTAAQIIEYADEARGIAGPLPAEVA</sequence>
<evidence type="ECO:0000313" key="2">
    <source>
        <dbReference type="Proteomes" id="UP000269692"/>
    </source>
</evidence>
<keyword evidence="2" id="KW-1185">Reference proteome</keyword>
<evidence type="ECO:0000313" key="1">
    <source>
        <dbReference type="EMBL" id="RLP80548.1"/>
    </source>
</evidence>